<organism evidence="1 2">
    <name type="scientific">Striga asiatica</name>
    <name type="common">Asiatic witchweed</name>
    <name type="synonym">Buchnera asiatica</name>
    <dbReference type="NCBI Taxonomy" id="4170"/>
    <lineage>
        <taxon>Eukaryota</taxon>
        <taxon>Viridiplantae</taxon>
        <taxon>Streptophyta</taxon>
        <taxon>Embryophyta</taxon>
        <taxon>Tracheophyta</taxon>
        <taxon>Spermatophyta</taxon>
        <taxon>Magnoliopsida</taxon>
        <taxon>eudicotyledons</taxon>
        <taxon>Gunneridae</taxon>
        <taxon>Pentapetalae</taxon>
        <taxon>asterids</taxon>
        <taxon>lamiids</taxon>
        <taxon>Lamiales</taxon>
        <taxon>Orobanchaceae</taxon>
        <taxon>Buchnereae</taxon>
        <taxon>Striga</taxon>
    </lineage>
</organism>
<protein>
    <submittedName>
        <fullName evidence="1">ABC-2 type transporter family protein</fullName>
    </submittedName>
</protein>
<evidence type="ECO:0000313" key="1">
    <source>
        <dbReference type="EMBL" id="GER48151.1"/>
    </source>
</evidence>
<proteinExistence type="predicted"/>
<accession>A0A5A7QWB1</accession>
<name>A0A5A7QWB1_STRAF</name>
<gene>
    <name evidence="1" type="ORF">STAS_25311</name>
</gene>
<sequence>MTLHLNMISCVAKKKKVQFFTSGRNKNQTSPTAKIDARIIILQQPLRQAGLICYTRQALARPQRVSGKKPVSPRHVAIPARAIHGHIQPSIGRDVFRRVDIEPHQHFNRRQLRNPLVGVSGPDLVNKLVGQELVHRPAREGHDQPVAGVDEVPVSELGVVAEDIVDGGRKDGGYEGEEANASQARPGWDLTTARNMVSSKSQRGKLGLSFWGIFMEERWDFFEDEAFWNFVKQLTKCGAVDGDEEKRCNIEKY</sequence>
<reference evidence="2" key="1">
    <citation type="journal article" date="2019" name="Curr. Biol.">
        <title>Genome Sequence of Striga asiatica Provides Insight into the Evolution of Plant Parasitism.</title>
        <authorList>
            <person name="Yoshida S."/>
            <person name="Kim S."/>
            <person name="Wafula E.K."/>
            <person name="Tanskanen J."/>
            <person name="Kim Y.M."/>
            <person name="Honaas L."/>
            <person name="Yang Z."/>
            <person name="Spallek T."/>
            <person name="Conn C.E."/>
            <person name="Ichihashi Y."/>
            <person name="Cheong K."/>
            <person name="Cui S."/>
            <person name="Der J.P."/>
            <person name="Gundlach H."/>
            <person name="Jiao Y."/>
            <person name="Hori C."/>
            <person name="Ishida J.K."/>
            <person name="Kasahara H."/>
            <person name="Kiba T."/>
            <person name="Kim M.S."/>
            <person name="Koo N."/>
            <person name="Laohavisit A."/>
            <person name="Lee Y.H."/>
            <person name="Lumba S."/>
            <person name="McCourt P."/>
            <person name="Mortimer J.C."/>
            <person name="Mutuku J.M."/>
            <person name="Nomura T."/>
            <person name="Sasaki-Sekimoto Y."/>
            <person name="Seto Y."/>
            <person name="Wang Y."/>
            <person name="Wakatake T."/>
            <person name="Sakakibara H."/>
            <person name="Demura T."/>
            <person name="Yamaguchi S."/>
            <person name="Yoneyama K."/>
            <person name="Manabe R.I."/>
            <person name="Nelson D.C."/>
            <person name="Schulman A.H."/>
            <person name="Timko M.P."/>
            <person name="dePamphilis C.W."/>
            <person name="Choi D."/>
            <person name="Shirasu K."/>
        </authorList>
    </citation>
    <scope>NUCLEOTIDE SEQUENCE [LARGE SCALE GENOMIC DNA]</scope>
    <source>
        <strain evidence="2">cv. UVA1</strain>
    </source>
</reference>
<keyword evidence="2" id="KW-1185">Reference proteome</keyword>
<dbReference type="AlphaFoldDB" id="A0A5A7QWB1"/>
<comment type="caution">
    <text evidence="1">The sequence shown here is derived from an EMBL/GenBank/DDBJ whole genome shotgun (WGS) entry which is preliminary data.</text>
</comment>
<evidence type="ECO:0000313" key="2">
    <source>
        <dbReference type="Proteomes" id="UP000325081"/>
    </source>
</evidence>
<dbReference type="Proteomes" id="UP000325081">
    <property type="component" value="Unassembled WGS sequence"/>
</dbReference>
<dbReference type="EMBL" id="BKCP01008181">
    <property type="protein sequence ID" value="GER48151.1"/>
    <property type="molecule type" value="Genomic_DNA"/>
</dbReference>